<dbReference type="PANTHER" id="PTHR38602:SF1">
    <property type="entry name" value="INNER MEMBRANE PROTEIN"/>
    <property type="match status" value="1"/>
</dbReference>
<accession>A0ABS5I148</accession>
<evidence type="ECO:0000313" key="3">
    <source>
        <dbReference type="Proteomes" id="UP000811844"/>
    </source>
</evidence>
<dbReference type="Pfam" id="PF09838">
    <property type="entry name" value="DUF2065"/>
    <property type="match status" value="1"/>
</dbReference>
<reference evidence="2 3" key="1">
    <citation type="submission" date="2020-02" db="EMBL/GenBank/DDBJ databases">
        <title>Shewanella WXL01 sp. nov., a marine bacterium isolated from green algae in Luhuitou Fringing Reef (Northern South China Sea).</title>
        <authorList>
            <person name="Wang X."/>
        </authorList>
    </citation>
    <scope>NUCLEOTIDE SEQUENCE [LARGE SCALE GENOMIC DNA]</scope>
    <source>
        <strain evidence="2 3">MCCC 1A01895</strain>
    </source>
</reference>
<comment type="caution">
    <text evidence="2">The sequence shown here is derived from an EMBL/GenBank/DDBJ whole genome shotgun (WGS) entry which is preliminary data.</text>
</comment>
<dbReference type="RefSeq" id="WP_153661736.1">
    <property type="nucleotide sequence ID" value="NZ_JAAIKR010000004.1"/>
</dbReference>
<name>A0ABS5I148_9GAMM</name>
<evidence type="ECO:0000313" key="2">
    <source>
        <dbReference type="EMBL" id="MBR9727641.1"/>
    </source>
</evidence>
<dbReference type="PANTHER" id="PTHR38602">
    <property type="entry name" value="INNER MEMBRANE PROTEIN-RELATED"/>
    <property type="match status" value="1"/>
</dbReference>
<keyword evidence="1" id="KW-0812">Transmembrane</keyword>
<dbReference type="InterPro" id="IPR019201">
    <property type="entry name" value="DUF2065"/>
</dbReference>
<dbReference type="Proteomes" id="UP000811844">
    <property type="component" value="Unassembled WGS sequence"/>
</dbReference>
<dbReference type="EMBL" id="JAAIKR010000004">
    <property type="protein sequence ID" value="MBR9727641.1"/>
    <property type="molecule type" value="Genomic_DNA"/>
</dbReference>
<keyword evidence="1" id="KW-1133">Transmembrane helix</keyword>
<sequence length="62" mass="6899">MTLQTIMLALGLLLIVEGLGPLFFPEKWKMYLSELSKQNQNGLRRLGGSLFTAGVVLMIIFS</sequence>
<keyword evidence="3" id="KW-1185">Reference proteome</keyword>
<evidence type="ECO:0000256" key="1">
    <source>
        <dbReference type="SAM" id="Phobius"/>
    </source>
</evidence>
<proteinExistence type="predicted"/>
<organism evidence="2 3">
    <name type="scientific">Shewanella intestini</name>
    <dbReference type="NCBI Taxonomy" id="2017544"/>
    <lineage>
        <taxon>Bacteria</taxon>
        <taxon>Pseudomonadati</taxon>
        <taxon>Pseudomonadota</taxon>
        <taxon>Gammaproteobacteria</taxon>
        <taxon>Alteromonadales</taxon>
        <taxon>Shewanellaceae</taxon>
        <taxon>Shewanella</taxon>
    </lineage>
</organism>
<feature type="transmembrane region" description="Helical" evidence="1">
    <location>
        <begin position="42"/>
        <end position="61"/>
    </location>
</feature>
<gene>
    <name evidence="2" type="ORF">G3R48_06530</name>
</gene>
<protein>
    <submittedName>
        <fullName evidence="2">DUF2065 family protein</fullName>
    </submittedName>
</protein>
<keyword evidence="1" id="KW-0472">Membrane</keyword>